<evidence type="ECO:0000313" key="3">
    <source>
        <dbReference type="Proteomes" id="UP000549971"/>
    </source>
</evidence>
<organism evidence="2 3">
    <name type="scientific">Kribbella italica</name>
    <dbReference type="NCBI Taxonomy" id="1540520"/>
    <lineage>
        <taxon>Bacteria</taxon>
        <taxon>Bacillati</taxon>
        <taxon>Actinomycetota</taxon>
        <taxon>Actinomycetes</taxon>
        <taxon>Propionibacteriales</taxon>
        <taxon>Kribbellaceae</taxon>
        <taxon>Kribbella</taxon>
    </lineage>
</organism>
<keyword evidence="3" id="KW-1185">Reference proteome</keyword>
<reference evidence="2 3" key="1">
    <citation type="submission" date="2020-08" db="EMBL/GenBank/DDBJ databases">
        <title>Sequencing the genomes of 1000 actinobacteria strains.</title>
        <authorList>
            <person name="Klenk H.-P."/>
        </authorList>
    </citation>
    <scope>NUCLEOTIDE SEQUENCE [LARGE SCALE GENOMIC DNA]</scope>
    <source>
        <strain evidence="2 3">DSM 28967</strain>
    </source>
</reference>
<proteinExistence type="predicted"/>
<dbReference type="GO" id="GO:0008757">
    <property type="term" value="F:S-adenosylmethionine-dependent methyltransferase activity"/>
    <property type="evidence" value="ECO:0007669"/>
    <property type="project" value="InterPro"/>
</dbReference>
<evidence type="ECO:0000313" key="2">
    <source>
        <dbReference type="EMBL" id="MBB5835868.1"/>
    </source>
</evidence>
<evidence type="ECO:0000259" key="1">
    <source>
        <dbReference type="Pfam" id="PF08241"/>
    </source>
</evidence>
<comment type="caution">
    <text evidence="2">The sequence shown here is derived from an EMBL/GenBank/DDBJ whole genome shotgun (WGS) entry which is preliminary data.</text>
</comment>
<feature type="domain" description="Methyltransferase type 11" evidence="1">
    <location>
        <begin position="59"/>
        <end position="148"/>
    </location>
</feature>
<dbReference type="Pfam" id="PF08241">
    <property type="entry name" value="Methyltransf_11"/>
    <property type="match status" value="1"/>
</dbReference>
<protein>
    <submittedName>
        <fullName evidence="2">SAM-dependent methyltransferase</fullName>
    </submittedName>
</protein>
<dbReference type="InterPro" id="IPR013216">
    <property type="entry name" value="Methyltransf_11"/>
</dbReference>
<dbReference type="Gene3D" id="3.40.50.150">
    <property type="entry name" value="Vaccinia Virus protein VP39"/>
    <property type="match status" value="1"/>
</dbReference>
<name>A0A7W9J5G3_9ACTN</name>
<dbReference type="SUPFAM" id="SSF53335">
    <property type="entry name" value="S-adenosyl-L-methionine-dependent methyltransferases"/>
    <property type="match status" value="1"/>
</dbReference>
<sequence>MSSEKMDAEFDVAADWTRVAVEQLGRDHAVPAACRGSASPSALAWLAEAMELTDGETLLDLGGGIGGPAIWAARRYGVRPILVDPMEGACRSAARLFGLPAIRANGQAIPMRAASVDTAWCLGVLCAAASKSALLGELHRVLVPSGRLGLLVLVAQTDDLDDVPEGNSFPTQAELVAVLKETGFVIEDQIDDPGNAPVSWTRLSDRVDALIRQQHQHEKAFRQEAEQQERLDHLLSTGQLSSQILLVERDRREDS</sequence>
<dbReference type="InterPro" id="IPR029063">
    <property type="entry name" value="SAM-dependent_MTases_sf"/>
</dbReference>
<keyword evidence="2" id="KW-0489">Methyltransferase</keyword>
<accession>A0A7W9J5G3</accession>
<dbReference type="RefSeq" id="WP_184795458.1">
    <property type="nucleotide sequence ID" value="NZ_JACHMY010000001.1"/>
</dbReference>
<gene>
    <name evidence="2" type="ORF">HDA39_002602</name>
</gene>
<dbReference type="EMBL" id="JACHMY010000001">
    <property type="protein sequence ID" value="MBB5835868.1"/>
    <property type="molecule type" value="Genomic_DNA"/>
</dbReference>
<keyword evidence="2" id="KW-0808">Transferase</keyword>
<dbReference type="AlphaFoldDB" id="A0A7W9J5G3"/>
<dbReference type="GO" id="GO:0032259">
    <property type="term" value="P:methylation"/>
    <property type="evidence" value="ECO:0007669"/>
    <property type="project" value="UniProtKB-KW"/>
</dbReference>
<dbReference type="Proteomes" id="UP000549971">
    <property type="component" value="Unassembled WGS sequence"/>
</dbReference>